<proteinExistence type="inferred from homology"/>
<dbReference type="SUPFAM" id="SSF51556">
    <property type="entry name" value="Metallo-dependent hydrolases"/>
    <property type="match status" value="1"/>
</dbReference>
<dbReference type="InterPro" id="IPR032466">
    <property type="entry name" value="Metal_Hydrolase"/>
</dbReference>
<evidence type="ECO:0000256" key="1">
    <source>
        <dbReference type="ARBA" id="ARBA00004071"/>
    </source>
</evidence>
<protein>
    <recommendedName>
        <fullName evidence="3">alpha-L-fucosidase</fullName>
        <ecNumber evidence="3">3.2.1.51</ecNumber>
    </recommendedName>
</protein>
<evidence type="ECO:0000256" key="3">
    <source>
        <dbReference type="ARBA" id="ARBA00012662"/>
    </source>
</evidence>
<dbReference type="InterPro" id="IPR016286">
    <property type="entry name" value="FUC_metazoa-typ"/>
</dbReference>
<evidence type="ECO:0000256" key="6">
    <source>
        <dbReference type="ARBA" id="ARBA00023295"/>
    </source>
</evidence>
<dbReference type="SMART" id="SM00812">
    <property type="entry name" value="Alpha_L_fucos"/>
    <property type="match status" value="1"/>
</dbReference>
<dbReference type="InterPro" id="IPR057739">
    <property type="entry name" value="Glyco_hydro_29_N"/>
</dbReference>
<evidence type="ECO:0000313" key="12">
    <source>
        <dbReference type="Proteomes" id="UP000574317"/>
    </source>
</evidence>
<name>A0A8H5INZ3_9HYPO</name>
<reference evidence="11 12" key="1">
    <citation type="submission" date="2020-05" db="EMBL/GenBank/DDBJ databases">
        <title>Identification and distribution of gene clusters putatively required for synthesis of sphingolipid metabolism inhibitors in phylogenetically diverse species of the filamentous fungus Fusarium.</title>
        <authorList>
            <person name="Kim H.-S."/>
            <person name="Busman M."/>
            <person name="Brown D.W."/>
            <person name="Divon H."/>
            <person name="Uhlig S."/>
            <person name="Proctor R.H."/>
        </authorList>
    </citation>
    <scope>NUCLEOTIDE SEQUENCE [LARGE SCALE GENOMIC DNA]</scope>
    <source>
        <strain evidence="11 12">NRRL 25196</strain>
    </source>
</reference>
<dbReference type="PANTHER" id="PTHR43569">
    <property type="entry name" value="AMIDOHYDROLASE"/>
    <property type="match status" value="1"/>
</dbReference>
<feature type="domain" description="Amidohydrolase-related" evidence="10">
    <location>
        <begin position="729"/>
        <end position="891"/>
    </location>
</feature>
<dbReference type="AlphaFoldDB" id="A0A8H5INZ3"/>
<evidence type="ECO:0000256" key="7">
    <source>
        <dbReference type="ARBA" id="ARBA00038310"/>
    </source>
</evidence>
<keyword evidence="5" id="KW-0378">Hydrolase</keyword>
<keyword evidence="4 8" id="KW-0732">Signal</keyword>
<comment type="similarity">
    <text evidence="7">Belongs to the metallo-dependent hydrolases superfamily.</text>
</comment>
<dbReference type="PANTHER" id="PTHR43569:SF2">
    <property type="entry name" value="AMIDOHYDROLASE-RELATED DOMAIN-CONTAINING PROTEIN"/>
    <property type="match status" value="1"/>
</dbReference>
<dbReference type="Proteomes" id="UP000574317">
    <property type="component" value="Unassembled WGS sequence"/>
</dbReference>
<comment type="similarity">
    <text evidence="2">Belongs to the glycosyl hydrolase 29 family.</text>
</comment>
<dbReference type="EC" id="3.2.1.51" evidence="3"/>
<evidence type="ECO:0000256" key="2">
    <source>
        <dbReference type="ARBA" id="ARBA00007951"/>
    </source>
</evidence>
<dbReference type="GO" id="GO:0004560">
    <property type="term" value="F:alpha-L-fucosidase activity"/>
    <property type="evidence" value="ECO:0007669"/>
    <property type="project" value="UniProtKB-EC"/>
</dbReference>
<feature type="chain" id="PRO_5034020034" description="alpha-L-fucosidase" evidence="8">
    <location>
        <begin position="23"/>
        <end position="912"/>
    </location>
</feature>
<dbReference type="Gene3D" id="3.20.20.140">
    <property type="entry name" value="Metal-dependent hydrolases"/>
    <property type="match status" value="1"/>
</dbReference>
<dbReference type="EMBL" id="JAAOAO010000466">
    <property type="protein sequence ID" value="KAF5540394.1"/>
    <property type="molecule type" value="Genomic_DNA"/>
</dbReference>
<evidence type="ECO:0000259" key="9">
    <source>
        <dbReference type="Pfam" id="PF01120"/>
    </source>
</evidence>
<evidence type="ECO:0000259" key="10">
    <source>
        <dbReference type="Pfam" id="PF04909"/>
    </source>
</evidence>
<dbReference type="GO" id="GO:0006004">
    <property type="term" value="P:fucose metabolic process"/>
    <property type="evidence" value="ECO:0007669"/>
    <property type="project" value="InterPro"/>
</dbReference>
<evidence type="ECO:0000256" key="5">
    <source>
        <dbReference type="ARBA" id="ARBA00022801"/>
    </source>
</evidence>
<dbReference type="InterPro" id="IPR000933">
    <property type="entry name" value="Glyco_hydro_29"/>
</dbReference>
<comment type="caution">
    <text evidence="11">The sequence shown here is derived from an EMBL/GenBank/DDBJ whole genome shotgun (WGS) entry which is preliminary data.</text>
</comment>
<gene>
    <name evidence="11" type="ORF">FNAPI_10521</name>
</gene>
<accession>A0A8H5INZ3</accession>
<dbReference type="Pfam" id="PF04909">
    <property type="entry name" value="Amidohydro_2"/>
    <property type="match status" value="1"/>
</dbReference>
<evidence type="ECO:0000313" key="11">
    <source>
        <dbReference type="EMBL" id="KAF5540394.1"/>
    </source>
</evidence>
<evidence type="ECO:0000256" key="4">
    <source>
        <dbReference type="ARBA" id="ARBA00022729"/>
    </source>
</evidence>
<dbReference type="Gene3D" id="3.20.20.80">
    <property type="entry name" value="Glycosidases"/>
    <property type="match status" value="1"/>
</dbReference>
<dbReference type="Pfam" id="PF01120">
    <property type="entry name" value="Alpha_L_fucos"/>
    <property type="match status" value="1"/>
</dbReference>
<dbReference type="SUPFAM" id="SSF51445">
    <property type="entry name" value="(Trans)glycosidases"/>
    <property type="match status" value="1"/>
</dbReference>
<dbReference type="PRINTS" id="PR00741">
    <property type="entry name" value="GLHYDRLASE29"/>
</dbReference>
<sequence>MHVHFLSHLGTLLYLGTASVGALSLKHNKRATSAASLEIGNPVLTSKWLEGSDYEQVVEFFVTNSDENNPLTWSDHLEVSVESSSLETTTPGTLLRLGPKQSAVVQVGVKNKEGVKAGTQCDAKAVVTWGSKDDPKKSSKDFSGQCGIGDYDASESSLSHHWNPDWFNEIKYGIFIHWGLYSVPAFGNKPGPKQDYAEWYGFRMTQPDFPSETYQYHRDTYGENFNYDDFVSNFTATKFDAEEWMNLVADAGAQYVVPVTKHHDGWALFDFPESVSKRSTVHYGPKRDFLKELLDVAKAKHPNIRRGTYFSMPEWFNPAYVKYGWDQHYKGNYYGRPPTNPYTNKSIEYTGYVEVDDFLNDIQSPQIEALFYEYETEILWCDIGGPNKAVDVLAPWLNWARDKGRQVTFNDRCGPSGDYSTPEYAGISFKASKFESNRGLDPFSFGYNFMTTDDEYLSGEEIVKTLVDNVVNNGNLLLNMGPKPDGTIPKQQQLNLLDAGEWIKNHGEGIFGTRYWPTAQTSGSLRFATKPDAFYIHHVGQPSSPLVINEPMPWVEGDVVTAVGGSADGTVLKVSSSDGSFSVELPDDVIKGDKYIWTIKIAYSTASETSSLAWYTNDHPLAGQHSVAQYREATASEHSLAGFIFVETDRKNDLSSGELDGSGWREPLNELAWIKRIAVGQPRPGEGHTTEDKGLCLGILLWAPLPSTSDAMKLYLLKVEEAAGLAWPKVKGFRYLLQDKPHGTMLQDTFIENTKLLGRRGFTFDVCIDLHRRGKQQINDLLAFAKLARDGVPENEKAVLVLDHLCKPNMSDADSVSDVPFMTWRAAMHELGQDEHTYVKFSGGFAEMDDSVDGLSTNDICKALEKWFRVLLESFGPRRIMFGSDWPVCLTLEEQIKVLLTWAMANMQIASI</sequence>
<dbReference type="InterPro" id="IPR017853">
    <property type="entry name" value="GH"/>
</dbReference>
<keyword evidence="6" id="KW-0326">Glycosidase</keyword>
<keyword evidence="12" id="KW-1185">Reference proteome</keyword>
<feature type="signal peptide" evidence="8">
    <location>
        <begin position="1"/>
        <end position="22"/>
    </location>
</feature>
<comment type="function">
    <text evidence="1">Alpha-L-fucosidase is responsible for hydrolyzing the alpha-1,6-linked fucose joined to the reducing-end N-acetylglucosamine of the carbohydrate moieties of glycoproteins.</text>
</comment>
<organism evidence="11 12">
    <name type="scientific">Fusarium napiforme</name>
    <dbReference type="NCBI Taxonomy" id="42672"/>
    <lineage>
        <taxon>Eukaryota</taxon>
        <taxon>Fungi</taxon>
        <taxon>Dikarya</taxon>
        <taxon>Ascomycota</taxon>
        <taxon>Pezizomycotina</taxon>
        <taxon>Sordariomycetes</taxon>
        <taxon>Hypocreomycetidae</taxon>
        <taxon>Hypocreales</taxon>
        <taxon>Nectriaceae</taxon>
        <taxon>Fusarium</taxon>
        <taxon>Fusarium fujikuroi species complex</taxon>
    </lineage>
</organism>
<dbReference type="InterPro" id="IPR006680">
    <property type="entry name" value="Amidohydro-rel"/>
</dbReference>
<evidence type="ECO:0000256" key="8">
    <source>
        <dbReference type="SAM" id="SignalP"/>
    </source>
</evidence>
<dbReference type="InterPro" id="IPR052350">
    <property type="entry name" value="Metallo-dep_Lactonases"/>
</dbReference>
<feature type="domain" description="Glycoside hydrolase family 29 N-terminal" evidence="9">
    <location>
        <begin position="150"/>
        <end position="508"/>
    </location>
</feature>